<evidence type="ECO:0000313" key="1">
    <source>
        <dbReference type="EMBL" id="RDX40784.1"/>
    </source>
</evidence>
<accession>A0A371CKG8</accession>
<sequence>PTWVKDGYDELTRVDHGPHFARAVGWWATLERSYKWQSSRSGLGTHGRPPAIRHWLQINRRDYHKRPPIDNEEEFSKSWWVWWTSLQPEWRQLDARGRPVMNDTVADDWEPLTRPGLNGLLIVLLSLLWWKEIATQATEPDWDQAARDVSWVVMHMARAFMYVQFMFLVSFG</sequence>
<dbReference type="Proteomes" id="UP000256964">
    <property type="component" value="Unassembled WGS sequence"/>
</dbReference>
<name>A0A371CKG8_9APHY</name>
<dbReference type="EMBL" id="KZ857537">
    <property type="protein sequence ID" value="RDX40784.1"/>
    <property type="molecule type" value="Genomic_DNA"/>
</dbReference>
<dbReference type="OrthoDB" id="2746120at2759"/>
<evidence type="ECO:0000313" key="2">
    <source>
        <dbReference type="Proteomes" id="UP000256964"/>
    </source>
</evidence>
<proteinExistence type="predicted"/>
<organism evidence="1 2">
    <name type="scientific">Lentinus brumalis</name>
    <dbReference type="NCBI Taxonomy" id="2498619"/>
    <lineage>
        <taxon>Eukaryota</taxon>
        <taxon>Fungi</taxon>
        <taxon>Dikarya</taxon>
        <taxon>Basidiomycota</taxon>
        <taxon>Agaricomycotina</taxon>
        <taxon>Agaricomycetes</taxon>
        <taxon>Polyporales</taxon>
        <taxon>Polyporaceae</taxon>
        <taxon>Lentinus</taxon>
    </lineage>
</organism>
<feature type="non-terminal residue" evidence="1">
    <location>
        <position position="172"/>
    </location>
</feature>
<gene>
    <name evidence="1" type="ORF">OH76DRAFT_1365665</name>
</gene>
<keyword evidence="2" id="KW-1185">Reference proteome</keyword>
<dbReference type="AlphaFoldDB" id="A0A371CKG8"/>
<reference evidence="1 2" key="1">
    <citation type="journal article" date="2018" name="Biotechnol. Biofuels">
        <title>Integrative visual omics of the white-rot fungus Polyporus brumalis exposes the biotechnological potential of its oxidative enzymes for delignifying raw plant biomass.</title>
        <authorList>
            <person name="Miyauchi S."/>
            <person name="Rancon A."/>
            <person name="Drula E."/>
            <person name="Hage H."/>
            <person name="Chaduli D."/>
            <person name="Favel A."/>
            <person name="Grisel S."/>
            <person name="Henrissat B."/>
            <person name="Herpoel-Gimbert I."/>
            <person name="Ruiz-Duenas F.J."/>
            <person name="Chevret D."/>
            <person name="Hainaut M."/>
            <person name="Lin J."/>
            <person name="Wang M."/>
            <person name="Pangilinan J."/>
            <person name="Lipzen A."/>
            <person name="Lesage-Meessen L."/>
            <person name="Navarro D."/>
            <person name="Riley R."/>
            <person name="Grigoriev I.V."/>
            <person name="Zhou S."/>
            <person name="Raouche S."/>
            <person name="Rosso M.N."/>
        </authorList>
    </citation>
    <scope>NUCLEOTIDE SEQUENCE [LARGE SCALE GENOMIC DNA]</scope>
    <source>
        <strain evidence="1 2">BRFM 1820</strain>
    </source>
</reference>
<protein>
    <submittedName>
        <fullName evidence="1">Uncharacterized protein</fullName>
    </submittedName>
</protein>